<dbReference type="SUPFAM" id="SSF53448">
    <property type="entry name" value="Nucleotide-diphospho-sugar transferases"/>
    <property type="match status" value="1"/>
</dbReference>
<dbReference type="RefSeq" id="WP_008902272.1">
    <property type="nucleotide sequence ID" value="NZ_GL397071.1"/>
</dbReference>
<dbReference type="PANTHER" id="PTHR32125">
    <property type="entry name" value="2-C-METHYL-D-ERYTHRITOL 4-PHOSPHATE CYTIDYLYLTRANSFERASE, CHLOROPLASTIC"/>
    <property type="match status" value="1"/>
</dbReference>
<dbReference type="HOGENOM" id="CLU_061281_2_2_9"/>
<dbReference type="GO" id="GO:0019288">
    <property type="term" value="P:isopentenyl diphosphate biosynthetic process, methylerythritol 4-phosphate pathway"/>
    <property type="evidence" value="ECO:0007669"/>
    <property type="project" value="UniProtKB-UniRule"/>
</dbReference>
<dbReference type="EMBL" id="AEEH01000047">
    <property type="protein sequence ID" value="EFM24911.1"/>
    <property type="molecule type" value="Genomic_DNA"/>
</dbReference>
<keyword evidence="5 7" id="KW-0548">Nucleotidyltransferase</keyword>
<dbReference type="PROSITE" id="PS01295">
    <property type="entry name" value="ISPD"/>
    <property type="match status" value="1"/>
</dbReference>
<dbReference type="UniPathway" id="UPA00056">
    <property type="reaction ID" value="UER00093"/>
</dbReference>
<evidence type="ECO:0000313" key="8">
    <source>
        <dbReference type="EMBL" id="EFM24911.1"/>
    </source>
</evidence>
<organism evidence="8 9">
    <name type="scientific">Peptoniphilus duerdenii ATCC BAA-1640</name>
    <dbReference type="NCBI Taxonomy" id="862517"/>
    <lineage>
        <taxon>Bacteria</taxon>
        <taxon>Bacillati</taxon>
        <taxon>Bacillota</taxon>
        <taxon>Tissierellia</taxon>
        <taxon>Tissierellales</taxon>
        <taxon>Peptoniphilaceae</taxon>
        <taxon>Peptoniphilus</taxon>
    </lineage>
</organism>
<dbReference type="FunFam" id="3.90.550.10:FF:000003">
    <property type="entry name" value="2-C-methyl-D-erythritol 4-phosphate cytidylyltransferase"/>
    <property type="match status" value="1"/>
</dbReference>
<dbReference type="STRING" id="862517.HMPREF9225_1482"/>
<keyword evidence="9" id="KW-1185">Reference proteome</keyword>
<evidence type="ECO:0000256" key="6">
    <source>
        <dbReference type="ARBA" id="ARBA00023229"/>
    </source>
</evidence>
<accession>E0NMU3</accession>
<dbReference type="OrthoDB" id="9806837at2"/>
<comment type="pathway">
    <text evidence="2 7">Isoprenoid biosynthesis; isopentenyl diphosphate biosynthesis via DXP pathway; isopentenyl diphosphate from 1-deoxy-D-xylulose 5-phosphate: step 2/6.</text>
</comment>
<dbReference type="InterPro" id="IPR050088">
    <property type="entry name" value="IspD/TarI_cytidylyltransf_bact"/>
</dbReference>
<evidence type="ECO:0000256" key="3">
    <source>
        <dbReference type="ARBA" id="ARBA00009789"/>
    </source>
</evidence>
<dbReference type="InterPro" id="IPR018294">
    <property type="entry name" value="ISPD_synthase_CS"/>
</dbReference>
<feature type="site" description="Transition state stabilizer" evidence="7">
    <location>
        <position position="26"/>
    </location>
</feature>
<feature type="site" description="Positions MEP for the nucleophilic attack" evidence="7">
    <location>
        <position position="214"/>
    </location>
</feature>
<keyword evidence="4 7" id="KW-0808">Transferase</keyword>
<protein>
    <recommendedName>
        <fullName evidence="7">2-C-methyl-D-erythritol 4-phosphate cytidylyltransferase</fullName>
        <ecNumber evidence="7">2.7.7.60</ecNumber>
    </recommendedName>
    <alternativeName>
        <fullName evidence="7">4-diphosphocytidyl-2C-methyl-D-erythritol synthase</fullName>
    </alternativeName>
    <alternativeName>
        <fullName evidence="7">MEP cytidylyltransferase</fullName>
        <shortName evidence="7">MCT</shortName>
    </alternativeName>
</protein>
<evidence type="ECO:0000256" key="7">
    <source>
        <dbReference type="HAMAP-Rule" id="MF_00108"/>
    </source>
</evidence>
<dbReference type="eggNOG" id="COG1211">
    <property type="taxonomic scope" value="Bacteria"/>
</dbReference>
<feature type="site" description="Transition state stabilizer" evidence="7">
    <location>
        <position position="19"/>
    </location>
</feature>
<dbReference type="HAMAP" id="MF_00108">
    <property type="entry name" value="IspD"/>
    <property type="match status" value="1"/>
</dbReference>
<dbReference type="EC" id="2.7.7.60" evidence="7"/>
<comment type="caution">
    <text evidence="8">The sequence shown here is derived from an EMBL/GenBank/DDBJ whole genome shotgun (WGS) entry which is preliminary data.</text>
</comment>
<proteinExistence type="inferred from homology"/>
<dbReference type="InterPro" id="IPR029044">
    <property type="entry name" value="Nucleotide-diphossugar_trans"/>
</dbReference>
<comment type="catalytic activity">
    <reaction evidence="1 7">
        <text>2-C-methyl-D-erythritol 4-phosphate + CTP + H(+) = 4-CDP-2-C-methyl-D-erythritol + diphosphate</text>
        <dbReference type="Rhea" id="RHEA:13429"/>
        <dbReference type="ChEBI" id="CHEBI:15378"/>
        <dbReference type="ChEBI" id="CHEBI:33019"/>
        <dbReference type="ChEBI" id="CHEBI:37563"/>
        <dbReference type="ChEBI" id="CHEBI:57823"/>
        <dbReference type="ChEBI" id="CHEBI:58262"/>
        <dbReference type="EC" id="2.7.7.60"/>
    </reaction>
</comment>
<dbReference type="Proteomes" id="UP000003280">
    <property type="component" value="Unassembled WGS sequence"/>
</dbReference>
<dbReference type="Pfam" id="PF01128">
    <property type="entry name" value="IspD"/>
    <property type="match status" value="1"/>
</dbReference>
<evidence type="ECO:0000256" key="4">
    <source>
        <dbReference type="ARBA" id="ARBA00022679"/>
    </source>
</evidence>
<gene>
    <name evidence="7 8" type="primary">ispD</name>
    <name evidence="8" type="ORF">HMPREF9225_1482</name>
</gene>
<feature type="site" description="Positions MEP for the nucleophilic attack" evidence="7">
    <location>
        <position position="158"/>
    </location>
</feature>
<dbReference type="InterPro" id="IPR001228">
    <property type="entry name" value="IspD"/>
</dbReference>
<reference evidence="8 9" key="1">
    <citation type="submission" date="2010-07" db="EMBL/GenBank/DDBJ databases">
        <authorList>
            <person name="Muzny D."/>
            <person name="Qin X."/>
            <person name="Deng J."/>
            <person name="Jiang H."/>
            <person name="Liu Y."/>
            <person name="Qu J."/>
            <person name="Song X.-Z."/>
            <person name="Zhang L."/>
            <person name="Thornton R."/>
            <person name="Coyle M."/>
            <person name="Francisco L."/>
            <person name="Jackson L."/>
            <person name="Javaid M."/>
            <person name="Korchina V."/>
            <person name="Kovar C."/>
            <person name="Mata R."/>
            <person name="Mathew T."/>
            <person name="Ngo R."/>
            <person name="Nguyen L."/>
            <person name="Nguyen N."/>
            <person name="Okwuonu G."/>
            <person name="Ongeri F."/>
            <person name="Pham C."/>
            <person name="Simmons D."/>
            <person name="Wilczek-Boney K."/>
            <person name="Hale W."/>
            <person name="Jakkamsetti A."/>
            <person name="Pham P."/>
            <person name="Ruth R."/>
            <person name="San Lucas F."/>
            <person name="Warren J."/>
            <person name="Zhang J."/>
            <person name="Zhao Z."/>
            <person name="Zhou C."/>
            <person name="Zhu D."/>
            <person name="Lee S."/>
            <person name="Bess C."/>
            <person name="Blankenburg K."/>
            <person name="Forbes L."/>
            <person name="Fu Q."/>
            <person name="Gubbala S."/>
            <person name="Hirani K."/>
            <person name="Jayaseelan J.C."/>
            <person name="Lara F."/>
            <person name="Munidasa M."/>
            <person name="Palculict T."/>
            <person name="Patil S."/>
            <person name="Pu L.-L."/>
            <person name="Saada N."/>
            <person name="Tang L."/>
            <person name="Weissenberger G."/>
            <person name="Zhu Y."/>
            <person name="Hemphill L."/>
            <person name="Shang Y."/>
            <person name="Youmans B."/>
            <person name="Ayvaz T."/>
            <person name="Ross M."/>
            <person name="Santibanez J."/>
            <person name="Aqrawi P."/>
            <person name="Gross S."/>
            <person name="Joshi V."/>
            <person name="Fowler G."/>
            <person name="Nazareth L."/>
            <person name="Reid J."/>
            <person name="Worley K."/>
            <person name="Petrosino J."/>
            <person name="Highlander S."/>
            <person name="Gibbs R."/>
        </authorList>
    </citation>
    <scope>NUCLEOTIDE SEQUENCE [LARGE SCALE GENOMIC DNA]</scope>
    <source>
        <strain evidence="8 9">ATCC BAA-1640</strain>
    </source>
</reference>
<dbReference type="Gene3D" id="3.90.550.10">
    <property type="entry name" value="Spore Coat Polysaccharide Biosynthesis Protein SpsA, Chain A"/>
    <property type="match status" value="1"/>
</dbReference>
<evidence type="ECO:0000313" key="9">
    <source>
        <dbReference type="Proteomes" id="UP000003280"/>
    </source>
</evidence>
<dbReference type="NCBIfam" id="TIGR00453">
    <property type="entry name" value="ispD"/>
    <property type="match status" value="1"/>
</dbReference>
<sequence>MYLDNYVTAIIAAAGMGTRMKRKLNKQFLTIDNTPVLEHTLRKFDKSKYVDYIIVVIKETDISYLGEVLSKLKLNKKFKIVYGGSTRPDSIFNALKNLPEETKIVLTHDGARPFIDTELIDLSIEKVNETGSLVVGVPVKDTIKVSKSNMNVDFTPVRSELFQIQTPQVFLKDIIVSAYNRLMEEDFTGTDDASFVEKNGGKVKILMGSYKNIKITTPEDLLIAEVLINSTDI</sequence>
<dbReference type="PANTHER" id="PTHR32125:SF4">
    <property type="entry name" value="2-C-METHYL-D-ERYTHRITOL 4-PHOSPHATE CYTIDYLYLTRANSFERASE, CHLOROPLASTIC"/>
    <property type="match status" value="1"/>
</dbReference>
<comment type="function">
    <text evidence="7">Catalyzes the formation of 4-diphosphocytidyl-2-C-methyl-D-erythritol from CTP and 2-C-methyl-D-erythritol 4-phosphate (MEP).</text>
</comment>
<keyword evidence="6 7" id="KW-0414">Isoprene biosynthesis</keyword>
<dbReference type="GO" id="GO:0050518">
    <property type="term" value="F:2-C-methyl-D-erythritol 4-phosphate cytidylyltransferase activity"/>
    <property type="evidence" value="ECO:0007669"/>
    <property type="project" value="UniProtKB-UniRule"/>
</dbReference>
<name>E0NMU3_9FIRM</name>
<dbReference type="AlphaFoldDB" id="E0NMU3"/>
<evidence type="ECO:0000256" key="5">
    <source>
        <dbReference type="ARBA" id="ARBA00022695"/>
    </source>
</evidence>
<evidence type="ECO:0000256" key="1">
    <source>
        <dbReference type="ARBA" id="ARBA00001282"/>
    </source>
</evidence>
<evidence type="ECO:0000256" key="2">
    <source>
        <dbReference type="ARBA" id="ARBA00004787"/>
    </source>
</evidence>
<comment type="similarity">
    <text evidence="3 7">Belongs to the IspD/TarI cytidylyltransferase family. IspD subfamily.</text>
</comment>
<dbReference type="CDD" id="cd02516">
    <property type="entry name" value="CDP-ME_synthetase"/>
    <property type="match status" value="1"/>
</dbReference>
<dbReference type="InterPro" id="IPR034683">
    <property type="entry name" value="IspD/TarI"/>
</dbReference>